<feature type="region of interest" description="Disordered" evidence="1">
    <location>
        <begin position="66"/>
        <end position="133"/>
    </location>
</feature>
<feature type="compositionally biased region" description="Basic and acidic residues" evidence="1">
    <location>
        <begin position="79"/>
        <end position="96"/>
    </location>
</feature>
<name>A0ABD0JT58_9CAEN</name>
<comment type="caution">
    <text evidence="2">The sequence shown here is derived from an EMBL/GenBank/DDBJ whole genome shotgun (WGS) entry which is preliminary data.</text>
</comment>
<feature type="region of interest" description="Disordered" evidence="1">
    <location>
        <begin position="1"/>
        <end position="20"/>
    </location>
</feature>
<keyword evidence="3" id="KW-1185">Reference proteome</keyword>
<accession>A0ABD0JT58</accession>
<organism evidence="2 3">
    <name type="scientific">Batillaria attramentaria</name>
    <dbReference type="NCBI Taxonomy" id="370345"/>
    <lineage>
        <taxon>Eukaryota</taxon>
        <taxon>Metazoa</taxon>
        <taxon>Spiralia</taxon>
        <taxon>Lophotrochozoa</taxon>
        <taxon>Mollusca</taxon>
        <taxon>Gastropoda</taxon>
        <taxon>Caenogastropoda</taxon>
        <taxon>Sorbeoconcha</taxon>
        <taxon>Cerithioidea</taxon>
        <taxon>Batillariidae</taxon>
        <taxon>Batillaria</taxon>
    </lineage>
</organism>
<reference evidence="2 3" key="1">
    <citation type="journal article" date="2023" name="Sci. Data">
        <title>Genome assembly of the Korean intertidal mud-creeper Batillaria attramentaria.</title>
        <authorList>
            <person name="Patra A.K."/>
            <person name="Ho P.T."/>
            <person name="Jun S."/>
            <person name="Lee S.J."/>
            <person name="Kim Y."/>
            <person name="Won Y.J."/>
        </authorList>
    </citation>
    <scope>NUCLEOTIDE SEQUENCE [LARGE SCALE GENOMIC DNA]</scope>
    <source>
        <strain evidence="2">Wonlab-2016</strain>
    </source>
</reference>
<proteinExistence type="predicted"/>
<dbReference type="Proteomes" id="UP001519460">
    <property type="component" value="Unassembled WGS sequence"/>
</dbReference>
<gene>
    <name evidence="2" type="ORF">BaRGS_00030932</name>
</gene>
<evidence type="ECO:0000256" key="1">
    <source>
        <dbReference type="SAM" id="MobiDB-lite"/>
    </source>
</evidence>
<dbReference type="AlphaFoldDB" id="A0ABD0JT58"/>
<protein>
    <submittedName>
        <fullName evidence="2">Uncharacterized protein</fullName>
    </submittedName>
</protein>
<sequence length="133" mass="15651">MRAATSRNRSGHLPRSREIWTGELQAEEHNPKSPLGQLCIFSQWTRSPATNAVSNGKQTRYRYRGTRKRQRTDLNSQRETFETKGEPGMVDQKETTESLVWSTKKRQIKAWRGQQEKDTEQAWYGQWQKDSEH</sequence>
<dbReference type="EMBL" id="JACVVK020000340">
    <property type="protein sequence ID" value="KAK7477854.1"/>
    <property type="molecule type" value="Genomic_DNA"/>
</dbReference>
<evidence type="ECO:0000313" key="3">
    <source>
        <dbReference type="Proteomes" id="UP001519460"/>
    </source>
</evidence>
<evidence type="ECO:0000313" key="2">
    <source>
        <dbReference type="EMBL" id="KAK7477854.1"/>
    </source>
</evidence>